<dbReference type="GO" id="GO:0005524">
    <property type="term" value="F:ATP binding"/>
    <property type="evidence" value="ECO:0007669"/>
    <property type="project" value="UniProtKB-KW"/>
</dbReference>
<dbReference type="GO" id="GO:0140359">
    <property type="term" value="F:ABC-type transporter activity"/>
    <property type="evidence" value="ECO:0007669"/>
    <property type="project" value="InterPro"/>
</dbReference>
<feature type="transmembrane region" description="Helical" evidence="8">
    <location>
        <begin position="21"/>
        <end position="43"/>
    </location>
</feature>
<keyword evidence="2" id="KW-0813">Transport</keyword>
<dbReference type="FunFam" id="1.20.1560.10:FF:000127">
    <property type="entry name" value="ABC transporter ATP-binding protein"/>
    <property type="match status" value="1"/>
</dbReference>
<feature type="transmembrane region" description="Helical" evidence="8">
    <location>
        <begin position="285"/>
        <end position="306"/>
    </location>
</feature>
<dbReference type="PANTHER" id="PTHR24221:SF397">
    <property type="entry name" value="ABC TRANSPORTER, ATP-BINDING TRANSMEMBRANE PROTEIN"/>
    <property type="match status" value="1"/>
</dbReference>
<dbReference type="AlphaFoldDB" id="A0A6M0H5K0"/>
<dbReference type="Proteomes" id="UP000481872">
    <property type="component" value="Unassembled WGS sequence"/>
</dbReference>
<evidence type="ECO:0000259" key="9">
    <source>
        <dbReference type="PROSITE" id="PS50893"/>
    </source>
</evidence>
<dbReference type="RefSeq" id="WP_061996354.1">
    <property type="nucleotide sequence ID" value="NZ_JAAGPU010000021.1"/>
</dbReference>
<dbReference type="GO" id="GO:0005886">
    <property type="term" value="C:plasma membrane"/>
    <property type="evidence" value="ECO:0007669"/>
    <property type="project" value="UniProtKB-SubCell"/>
</dbReference>
<dbReference type="InterPro" id="IPR036640">
    <property type="entry name" value="ABC1_TM_sf"/>
</dbReference>
<evidence type="ECO:0000256" key="3">
    <source>
        <dbReference type="ARBA" id="ARBA00022692"/>
    </source>
</evidence>
<comment type="caution">
    <text evidence="11">The sequence shown here is derived from an EMBL/GenBank/DDBJ whole genome shotgun (WGS) entry which is preliminary data.</text>
</comment>
<dbReference type="Pfam" id="PF00664">
    <property type="entry name" value="ABC_membrane"/>
    <property type="match status" value="1"/>
</dbReference>
<accession>A0A6M0H5K0</accession>
<evidence type="ECO:0000256" key="7">
    <source>
        <dbReference type="ARBA" id="ARBA00023136"/>
    </source>
</evidence>
<evidence type="ECO:0000256" key="6">
    <source>
        <dbReference type="ARBA" id="ARBA00022989"/>
    </source>
</evidence>
<dbReference type="Gene3D" id="3.40.50.300">
    <property type="entry name" value="P-loop containing nucleotide triphosphate hydrolases"/>
    <property type="match status" value="1"/>
</dbReference>
<dbReference type="InterPro" id="IPR003439">
    <property type="entry name" value="ABC_transporter-like_ATP-bd"/>
</dbReference>
<reference evidence="11 12" key="1">
    <citation type="submission" date="2020-02" db="EMBL/GenBank/DDBJ databases">
        <title>Genome assembly of a novel Clostridium senegalense strain.</title>
        <authorList>
            <person name="Gupta T.B."/>
            <person name="Jauregui R."/>
            <person name="Maclean P."/>
            <person name="Nawarathana A."/>
            <person name="Brightwell G."/>
        </authorList>
    </citation>
    <scope>NUCLEOTIDE SEQUENCE [LARGE SCALE GENOMIC DNA]</scope>
    <source>
        <strain evidence="11 12">AGRFS4</strain>
    </source>
</reference>
<feature type="domain" description="ABC transmembrane type-1" evidence="10">
    <location>
        <begin position="24"/>
        <end position="317"/>
    </location>
</feature>
<feature type="transmembrane region" description="Helical" evidence="8">
    <location>
        <begin position="257"/>
        <end position="279"/>
    </location>
</feature>
<dbReference type="Gene3D" id="1.20.1560.10">
    <property type="entry name" value="ABC transporter type 1, transmembrane domain"/>
    <property type="match status" value="1"/>
</dbReference>
<dbReference type="InterPro" id="IPR003593">
    <property type="entry name" value="AAA+_ATPase"/>
</dbReference>
<dbReference type="FunFam" id="3.40.50.300:FF:000287">
    <property type="entry name" value="Multidrug ABC transporter ATP-binding protein"/>
    <property type="match status" value="1"/>
</dbReference>
<dbReference type="InterPro" id="IPR011527">
    <property type="entry name" value="ABC1_TM_dom"/>
</dbReference>
<keyword evidence="12" id="KW-1185">Reference proteome</keyword>
<evidence type="ECO:0000313" key="12">
    <source>
        <dbReference type="Proteomes" id="UP000481872"/>
    </source>
</evidence>
<dbReference type="PROSITE" id="PS50929">
    <property type="entry name" value="ABC_TM1F"/>
    <property type="match status" value="1"/>
</dbReference>
<dbReference type="EMBL" id="JAAGPU010000021">
    <property type="protein sequence ID" value="NEU05534.1"/>
    <property type="molecule type" value="Genomic_DNA"/>
</dbReference>
<dbReference type="InterPro" id="IPR017871">
    <property type="entry name" value="ABC_transporter-like_CS"/>
</dbReference>
<dbReference type="PROSITE" id="PS00211">
    <property type="entry name" value="ABC_TRANSPORTER_1"/>
    <property type="match status" value="1"/>
</dbReference>
<dbReference type="PANTHER" id="PTHR24221">
    <property type="entry name" value="ATP-BINDING CASSETTE SUB-FAMILY B"/>
    <property type="match status" value="1"/>
</dbReference>
<evidence type="ECO:0000256" key="2">
    <source>
        <dbReference type="ARBA" id="ARBA00022448"/>
    </source>
</evidence>
<proteinExistence type="predicted"/>
<evidence type="ECO:0000256" key="1">
    <source>
        <dbReference type="ARBA" id="ARBA00004651"/>
    </source>
</evidence>
<evidence type="ECO:0000313" key="11">
    <source>
        <dbReference type="EMBL" id="NEU05534.1"/>
    </source>
</evidence>
<dbReference type="SMART" id="SM00382">
    <property type="entry name" value="AAA"/>
    <property type="match status" value="1"/>
</dbReference>
<feature type="transmembrane region" description="Helical" evidence="8">
    <location>
        <begin position="75"/>
        <end position="100"/>
    </location>
</feature>
<gene>
    <name evidence="11" type="ORF">G3M99_11860</name>
</gene>
<evidence type="ECO:0000259" key="10">
    <source>
        <dbReference type="PROSITE" id="PS50929"/>
    </source>
</evidence>
<dbReference type="InterPro" id="IPR039421">
    <property type="entry name" value="Type_1_exporter"/>
</dbReference>
<sequence length="603" mass="67898">MEAKKKEGLARLFEIASEKKKFLIISGVVSIISAFFLLFPYLMVYKIMEELLKNASSISNINGSSLMNWAIYGNIAMIIGYILLYVGAMIAHIVAYNIIYKIRIKLSEHMGKLPMGYFNKNSIGKIKSVIEYDVEKIELFIAHQLPDLVSTVVMIIIIFISMLYLNFWYGLASIIPIVVGYSLQYSMLCGEKAKAGLKEYFDALENINTSAIQYVRGMPSIKIFGQTIHSFREFYNDMIAYRNFSIQYAKNYEKSYVLFNTIIASLFTFIVPVGLLFISKEPSNLALSITFIFFLILSMGISSPILKLNALATTVNRISEGLNRIDRIMEEEPIKISEDVKIPSEFDIKFNDVSFAYNKDGQEVLKKIKFTACQGEITALVGPSGSGKSTIAQLIPRFWDVNNGSITIGDIDIKSIENKKLMDIISFVFQENFLLTDTIFNNILIGSPNAQKKEVIDAAKAARCHEFIKALPNGYDTYVGNKGTYLSGGEKQRISVARAILKNAPILILDEATAFADPENEYEMQLALQKLIKNKTVLVIAHRLTTIVDANKIIVIENGEISELGTHNSLIANNGLYKKMWEAYNASLNWKVDSRFIKEVKKE</sequence>
<keyword evidence="5 11" id="KW-0067">ATP-binding</keyword>
<dbReference type="PROSITE" id="PS50893">
    <property type="entry name" value="ABC_TRANSPORTER_2"/>
    <property type="match status" value="1"/>
</dbReference>
<keyword evidence="7 8" id="KW-0472">Membrane</keyword>
<feature type="domain" description="ABC transporter" evidence="9">
    <location>
        <begin position="348"/>
        <end position="583"/>
    </location>
</feature>
<comment type="subcellular location">
    <subcellularLocation>
        <location evidence="1">Cell membrane</location>
        <topology evidence="1">Multi-pass membrane protein</topology>
    </subcellularLocation>
</comment>
<evidence type="ECO:0000256" key="5">
    <source>
        <dbReference type="ARBA" id="ARBA00022840"/>
    </source>
</evidence>
<dbReference type="InterPro" id="IPR027417">
    <property type="entry name" value="P-loop_NTPase"/>
</dbReference>
<protein>
    <submittedName>
        <fullName evidence="11">ABC transporter ATP-binding protein</fullName>
    </submittedName>
</protein>
<dbReference type="GO" id="GO:0016887">
    <property type="term" value="F:ATP hydrolysis activity"/>
    <property type="evidence" value="ECO:0007669"/>
    <property type="project" value="InterPro"/>
</dbReference>
<organism evidence="11 12">
    <name type="scientific">Clostridium senegalense</name>
    <dbReference type="NCBI Taxonomy" id="1465809"/>
    <lineage>
        <taxon>Bacteria</taxon>
        <taxon>Bacillati</taxon>
        <taxon>Bacillota</taxon>
        <taxon>Clostridia</taxon>
        <taxon>Eubacteriales</taxon>
        <taxon>Clostridiaceae</taxon>
        <taxon>Clostridium</taxon>
    </lineage>
</organism>
<evidence type="ECO:0000256" key="4">
    <source>
        <dbReference type="ARBA" id="ARBA00022741"/>
    </source>
</evidence>
<keyword evidence="4" id="KW-0547">Nucleotide-binding</keyword>
<dbReference type="SUPFAM" id="SSF90123">
    <property type="entry name" value="ABC transporter transmembrane region"/>
    <property type="match status" value="1"/>
</dbReference>
<name>A0A6M0H5K0_9CLOT</name>
<dbReference type="GO" id="GO:0034040">
    <property type="term" value="F:ATPase-coupled lipid transmembrane transporter activity"/>
    <property type="evidence" value="ECO:0007669"/>
    <property type="project" value="TreeGrafter"/>
</dbReference>
<keyword evidence="3 8" id="KW-0812">Transmembrane</keyword>
<dbReference type="SUPFAM" id="SSF52540">
    <property type="entry name" value="P-loop containing nucleoside triphosphate hydrolases"/>
    <property type="match status" value="1"/>
</dbReference>
<keyword evidence="6 8" id="KW-1133">Transmembrane helix</keyword>
<dbReference type="Pfam" id="PF00005">
    <property type="entry name" value="ABC_tran"/>
    <property type="match status" value="1"/>
</dbReference>
<evidence type="ECO:0000256" key="8">
    <source>
        <dbReference type="SAM" id="Phobius"/>
    </source>
</evidence>